<accession>A0A1H7LZV2</accession>
<sequence>MTAPTPVELADQLTRAARNLQAHATERDLTGKRERPTPCAEFTVHQLCEHLLGAMVASGYAAAKKPVPAEAPVKLTDAPWRAYPPVVDRLVAAWSKPEAWEGEAPFAGEARPARFVGMVTVMELTVHGWDLAQATGQSFKAEDDVVATAADVAALIAEGARAGGAFGPQVAASPDATALERLLAFTGRRV</sequence>
<dbReference type="Proteomes" id="UP000183015">
    <property type="component" value="Unassembled WGS sequence"/>
</dbReference>
<gene>
    <name evidence="2" type="ORF">SAMN05414137_10596</name>
</gene>
<dbReference type="AlphaFoldDB" id="A0A1H7LZV2"/>
<dbReference type="OrthoDB" id="5185819at2"/>
<reference evidence="3" key="1">
    <citation type="submission" date="2016-10" db="EMBL/GenBank/DDBJ databases">
        <authorList>
            <person name="Varghese N."/>
        </authorList>
    </citation>
    <scope>NUCLEOTIDE SEQUENCE [LARGE SCALE GENOMIC DNA]</scope>
    <source>
        <strain evidence="3">DSM 45096 / BCRC 16803 / CGMCC 4.1857 / CIP 109030 / JCM 12277 / KCTC 19219 / NBRC 100920 / 33214</strain>
    </source>
</reference>
<dbReference type="InterPro" id="IPR017517">
    <property type="entry name" value="Maleyloyr_isom"/>
</dbReference>
<evidence type="ECO:0000259" key="1">
    <source>
        <dbReference type="Pfam" id="PF11716"/>
    </source>
</evidence>
<dbReference type="NCBIfam" id="TIGR03086">
    <property type="entry name" value="TIGR03086 family metal-binding protein"/>
    <property type="match status" value="1"/>
</dbReference>
<dbReference type="Pfam" id="PF11716">
    <property type="entry name" value="MDMPI_N"/>
    <property type="match status" value="1"/>
</dbReference>
<keyword evidence="3" id="KW-1185">Reference proteome</keyword>
<proteinExistence type="predicted"/>
<dbReference type="SUPFAM" id="SSF109854">
    <property type="entry name" value="DinB/YfiT-like putative metalloenzymes"/>
    <property type="match status" value="1"/>
</dbReference>
<dbReference type="GO" id="GO:0046872">
    <property type="term" value="F:metal ion binding"/>
    <property type="evidence" value="ECO:0007669"/>
    <property type="project" value="InterPro"/>
</dbReference>
<dbReference type="InterPro" id="IPR017520">
    <property type="entry name" value="CHP03086"/>
</dbReference>
<name>A0A1H7LZV2_STRJI</name>
<dbReference type="STRING" id="235985.SAMN05414137_10596"/>
<organism evidence="2 3">
    <name type="scientific">Streptacidiphilus jiangxiensis</name>
    <dbReference type="NCBI Taxonomy" id="235985"/>
    <lineage>
        <taxon>Bacteria</taxon>
        <taxon>Bacillati</taxon>
        <taxon>Actinomycetota</taxon>
        <taxon>Actinomycetes</taxon>
        <taxon>Kitasatosporales</taxon>
        <taxon>Streptomycetaceae</taxon>
        <taxon>Streptacidiphilus</taxon>
    </lineage>
</organism>
<dbReference type="EMBL" id="FOAZ01000005">
    <property type="protein sequence ID" value="SEL04005.1"/>
    <property type="molecule type" value="Genomic_DNA"/>
</dbReference>
<dbReference type="InterPro" id="IPR024344">
    <property type="entry name" value="MDMPI_metal-binding"/>
</dbReference>
<evidence type="ECO:0000313" key="3">
    <source>
        <dbReference type="Proteomes" id="UP000183015"/>
    </source>
</evidence>
<feature type="domain" description="Mycothiol-dependent maleylpyruvate isomerase metal-binding" evidence="1">
    <location>
        <begin position="18"/>
        <end position="132"/>
    </location>
</feature>
<dbReference type="NCBIfam" id="TIGR03083">
    <property type="entry name" value="maleylpyruvate isomerase family mycothiol-dependent enzyme"/>
    <property type="match status" value="1"/>
</dbReference>
<dbReference type="RefSeq" id="WP_052439228.1">
    <property type="nucleotide sequence ID" value="NZ_BBPN01000038.1"/>
</dbReference>
<dbReference type="eggNOG" id="ENOG50349DJ">
    <property type="taxonomic scope" value="Bacteria"/>
</dbReference>
<evidence type="ECO:0000313" key="2">
    <source>
        <dbReference type="EMBL" id="SEL04005.1"/>
    </source>
</evidence>
<protein>
    <submittedName>
        <fullName evidence="2">TIGR03086 family protein</fullName>
    </submittedName>
</protein>
<dbReference type="InterPro" id="IPR034660">
    <property type="entry name" value="DinB/YfiT-like"/>
</dbReference>